<keyword evidence="1" id="KW-0812">Transmembrane</keyword>
<evidence type="ECO:0000256" key="1">
    <source>
        <dbReference type="SAM" id="Phobius"/>
    </source>
</evidence>
<feature type="transmembrane region" description="Helical" evidence="1">
    <location>
        <begin position="80"/>
        <end position="102"/>
    </location>
</feature>
<keyword evidence="1" id="KW-0472">Membrane</keyword>
<evidence type="ECO:0000313" key="3">
    <source>
        <dbReference type="Proteomes" id="UP000075243"/>
    </source>
</evidence>
<dbReference type="OMA" id="SRIMFIN"/>
<keyword evidence="1" id="KW-1133">Transmembrane helix</keyword>
<organism evidence="2 3">
    <name type="scientific">Cajanus cajan</name>
    <name type="common">Pigeon pea</name>
    <name type="synonym">Cajanus indicus</name>
    <dbReference type="NCBI Taxonomy" id="3821"/>
    <lineage>
        <taxon>Eukaryota</taxon>
        <taxon>Viridiplantae</taxon>
        <taxon>Streptophyta</taxon>
        <taxon>Embryophyta</taxon>
        <taxon>Tracheophyta</taxon>
        <taxon>Spermatophyta</taxon>
        <taxon>Magnoliopsida</taxon>
        <taxon>eudicotyledons</taxon>
        <taxon>Gunneridae</taxon>
        <taxon>Pentapetalae</taxon>
        <taxon>rosids</taxon>
        <taxon>fabids</taxon>
        <taxon>Fabales</taxon>
        <taxon>Fabaceae</taxon>
        <taxon>Papilionoideae</taxon>
        <taxon>50 kb inversion clade</taxon>
        <taxon>NPAAA clade</taxon>
        <taxon>indigoferoid/millettioid clade</taxon>
        <taxon>Phaseoleae</taxon>
        <taxon>Cajanus</taxon>
    </lineage>
</organism>
<reference evidence="2" key="1">
    <citation type="journal article" date="2012" name="Nat. Biotechnol.">
        <title>Draft genome sequence of pigeonpea (Cajanus cajan), an orphan legume crop of resource-poor farmers.</title>
        <authorList>
            <person name="Varshney R.K."/>
            <person name="Chen W."/>
            <person name="Li Y."/>
            <person name="Bharti A.K."/>
            <person name="Saxena R.K."/>
            <person name="Schlueter J.A."/>
            <person name="Donoghue M.T."/>
            <person name="Azam S."/>
            <person name="Fan G."/>
            <person name="Whaley A.M."/>
            <person name="Farmer A.D."/>
            <person name="Sheridan J."/>
            <person name="Iwata A."/>
            <person name="Tuteja R."/>
            <person name="Penmetsa R.V."/>
            <person name="Wu W."/>
            <person name="Upadhyaya H.D."/>
            <person name="Yang S.P."/>
            <person name="Shah T."/>
            <person name="Saxena K.B."/>
            <person name="Michael T."/>
            <person name="McCombie W.R."/>
            <person name="Yang B."/>
            <person name="Zhang G."/>
            <person name="Yang H."/>
            <person name="Wang J."/>
            <person name="Spillane C."/>
            <person name="Cook D.R."/>
            <person name="May G.D."/>
            <person name="Xu X."/>
            <person name="Jackson S.A."/>
        </authorList>
    </citation>
    <scope>NUCLEOTIDE SEQUENCE [LARGE SCALE GENOMIC DNA]</scope>
</reference>
<dbReference type="PANTHER" id="PTHR11439:SF497">
    <property type="entry name" value="CYSTEINE-RICH RLK (RECEPTOR-LIKE PROTEIN KINASE) 8"/>
    <property type="match status" value="1"/>
</dbReference>
<proteinExistence type="predicted"/>
<dbReference type="AlphaFoldDB" id="A0A151R2R8"/>
<sequence>MSSSQHLHFVVVRRTIRYLIGSPIRGLFFPRDSPLQLLAYSDADWAGCMDTRRSTTGYVCFSAMPSFLGNVRSRIMFINLLLRLYIVQCLLLALKLCGYVVFWRSLDFHSLTLPLFMLLIQVLFKLLQIPCSMNVPNIFWLIVTISTKP</sequence>
<protein>
    <recommendedName>
        <fullName evidence="4">Retrovirus-related Pol polyprotein from transposon TNT 1-94</fullName>
    </recommendedName>
</protein>
<name>A0A151R2R8_CAJCA</name>
<evidence type="ECO:0008006" key="4">
    <source>
        <dbReference type="Google" id="ProtNLM"/>
    </source>
</evidence>
<keyword evidence="3" id="KW-1185">Reference proteome</keyword>
<dbReference type="Gramene" id="C.cajan_40614.t">
    <property type="protein sequence ID" value="C.cajan_40614.t.cds1"/>
    <property type="gene ID" value="C.cajan_40614"/>
</dbReference>
<dbReference type="PANTHER" id="PTHR11439">
    <property type="entry name" value="GAG-POL-RELATED RETROTRANSPOSON"/>
    <property type="match status" value="1"/>
</dbReference>
<dbReference type="Proteomes" id="UP000075243">
    <property type="component" value="Unassembled WGS sequence"/>
</dbReference>
<evidence type="ECO:0000313" key="2">
    <source>
        <dbReference type="EMBL" id="KYP36898.1"/>
    </source>
</evidence>
<gene>
    <name evidence="2" type="ORF">KK1_041949</name>
</gene>
<dbReference type="EMBL" id="KQ484160">
    <property type="protein sequence ID" value="KYP36898.1"/>
    <property type="molecule type" value="Genomic_DNA"/>
</dbReference>
<accession>A0A151R2R8</accession>